<dbReference type="InterPro" id="IPR029062">
    <property type="entry name" value="Class_I_gatase-like"/>
</dbReference>
<keyword evidence="3" id="KW-1185">Reference proteome</keyword>
<dbReference type="Proteomes" id="UP000319576">
    <property type="component" value="Chromosome"/>
</dbReference>
<dbReference type="AlphaFoldDB" id="A0A517XPR6"/>
<dbReference type="EMBL" id="CP036273">
    <property type="protein sequence ID" value="QDU19499.1"/>
    <property type="molecule type" value="Genomic_DNA"/>
</dbReference>
<reference evidence="2 3" key="1">
    <citation type="submission" date="2019-02" db="EMBL/GenBank/DDBJ databases">
        <title>Deep-cultivation of Planctomycetes and their phenomic and genomic characterization uncovers novel biology.</title>
        <authorList>
            <person name="Wiegand S."/>
            <person name="Jogler M."/>
            <person name="Boedeker C."/>
            <person name="Pinto D."/>
            <person name="Vollmers J."/>
            <person name="Rivas-Marin E."/>
            <person name="Kohn T."/>
            <person name="Peeters S.H."/>
            <person name="Heuer A."/>
            <person name="Rast P."/>
            <person name="Oberbeckmann S."/>
            <person name="Bunk B."/>
            <person name="Jeske O."/>
            <person name="Meyerdierks A."/>
            <person name="Storesund J.E."/>
            <person name="Kallscheuer N."/>
            <person name="Luecker S."/>
            <person name="Lage O.M."/>
            <person name="Pohl T."/>
            <person name="Merkel B.J."/>
            <person name="Hornburger P."/>
            <person name="Mueller R.-W."/>
            <person name="Bruemmer F."/>
            <person name="Labrenz M."/>
            <person name="Spormann A.M."/>
            <person name="Op den Camp H."/>
            <person name="Overmann J."/>
            <person name="Amann R."/>
            <person name="Jetten M.S.M."/>
            <person name="Mascher T."/>
            <person name="Medema M.H."/>
            <person name="Devos D.P."/>
            <person name="Kaster A.-K."/>
            <person name="Ovreas L."/>
            <person name="Rohde M."/>
            <person name="Galperin M.Y."/>
            <person name="Jogler C."/>
        </authorList>
    </citation>
    <scope>NUCLEOTIDE SEQUENCE [LARGE SCALE GENOMIC DNA]</scope>
    <source>
        <strain evidence="2 3">ETA_A1</strain>
    </source>
</reference>
<accession>A0A517XPR6</accession>
<dbReference type="RefSeq" id="WP_145235542.1">
    <property type="nucleotide sequence ID" value="NZ_CP036273.1"/>
</dbReference>
<sequence precursor="true">MRCVLIAFALLAPVAARAAESVWVEAEHLAGVRGHCFPDMGGKTTGHWALSGPGIAPEWTQGGESGWLSIACGPDDATASASTDIELPEAGEWTLWVRYRDWRAQTELFAVTVEQPGVAPRRVVFGERPGPDVDEDDELKLLWKWAFVWDSKPIPLVKGPAKLTLHAHAKQPGHRQIDCFCLTTDKAYHPYHRDKPTRPTWALLDSLRTNPKVAPEPLSPRARSFSTPAAWKPATFRDKGFLYLWNVGKAWEDELASADPKRMLVPFHTEAAQLAAFKKAFGGRPDVPIFSDPLIVPAFHGGGPNVLDNPAVAGWLDANPTRPFANMGNYIDAKALTPRAKENWAKHRDRYVGNIQGESLGHAVPLDGKALAEKLKTAKTRAEALAAHAELFRAGVAAKQTAVFGEPGAVPYADYIPCQSAEMTAFAHAAREWGARTVGYESSTVLPALGMRLAFLRGGARQYGGLWATYRSSNFGDAATMYSEQGTYAHPKHVYDNYYDAFSGAGSTWYKFDLWHEYMAGSALFYHEQGFDEFWTPGGGSTPRQPIQLSPKGRLVEQFLAVTKTHPDRGTPFTPIAFLLDHAHGWDPNGYQPAYFGFDPAANPDVLRFDRHARMLKEWFGVAYHPYGPKEAEPNTALNQNYLPGVFGNVFDVLVTSPTKRDAVDQYPVVVLAGEVTLSAEWGTKLAAYVDAGGTLVVTDGQLSGPGVAALKLPELGTVAEDAALTWHGENVTTQRYRFRPIQGGTPLAKAGNGAAVASAFDRGKGRLVVLGVPLGLGIDGTASPLVALVLAHARQGLLPVEVVGEVEWLLNRTEHGWLVTLLNPAGPTRLQHGVGPTDYRQSRSVTIRTARPVTAAREWFTDAPLAPGDLRLAVPAGGVRIVELTGG</sequence>
<evidence type="ECO:0008006" key="4">
    <source>
        <dbReference type="Google" id="ProtNLM"/>
    </source>
</evidence>
<feature type="signal peptide" evidence="1">
    <location>
        <begin position="1"/>
        <end position="18"/>
    </location>
</feature>
<dbReference type="KEGG" id="uli:ETAA1_14260"/>
<dbReference type="Gene3D" id="3.40.50.880">
    <property type="match status" value="1"/>
</dbReference>
<name>A0A517XPR6_9BACT</name>
<protein>
    <recommendedName>
        <fullName evidence="4">Beta-galactosidase trimerisation domain-containing protein</fullName>
    </recommendedName>
</protein>
<feature type="chain" id="PRO_5021993121" description="Beta-galactosidase trimerisation domain-containing protein" evidence="1">
    <location>
        <begin position="19"/>
        <end position="888"/>
    </location>
</feature>
<evidence type="ECO:0000313" key="2">
    <source>
        <dbReference type="EMBL" id="QDU19499.1"/>
    </source>
</evidence>
<keyword evidence="1" id="KW-0732">Signal</keyword>
<gene>
    <name evidence="2" type="ORF">ETAA1_14260</name>
</gene>
<dbReference type="OrthoDB" id="221669at2"/>
<proteinExistence type="predicted"/>
<evidence type="ECO:0000256" key="1">
    <source>
        <dbReference type="SAM" id="SignalP"/>
    </source>
</evidence>
<evidence type="ECO:0000313" key="3">
    <source>
        <dbReference type="Proteomes" id="UP000319576"/>
    </source>
</evidence>
<organism evidence="2 3">
    <name type="scientific">Urbifossiella limnaea</name>
    <dbReference type="NCBI Taxonomy" id="2528023"/>
    <lineage>
        <taxon>Bacteria</taxon>
        <taxon>Pseudomonadati</taxon>
        <taxon>Planctomycetota</taxon>
        <taxon>Planctomycetia</taxon>
        <taxon>Gemmatales</taxon>
        <taxon>Gemmataceae</taxon>
        <taxon>Urbifossiella</taxon>
    </lineage>
</organism>